<dbReference type="OrthoDB" id="41108at10239"/>
<name>H6X3Z4_9CAUD</name>
<dbReference type="RefSeq" id="YP_007007342.1">
    <property type="nucleotide sequence ID" value="NC_019526.1"/>
</dbReference>
<sequence length="146" mass="17571">MMKFDLEKFLDLDLDSFYIRKFIFKPHTNVVDYAVIELHESDYTIWYDVDDCIQLKECDECKGYVLLYDLNTNEITLKTSHYDEYGIITRRECVAFSHDDYTEESFFMISTLHDVGEFTFETFDKFNKILKKIKSMIKEIENEQSK</sequence>
<evidence type="ECO:0000313" key="2">
    <source>
        <dbReference type="Proteomes" id="UP000007524"/>
    </source>
</evidence>
<organism evidence="1 2">
    <name type="scientific">Klebsiella phage vB_KleM_RaK2</name>
    <dbReference type="NCBI Taxonomy" id="1147094"/>
    <lineage>
        <taxon>Viruses</taxon>
        <taxon>Duplodnaviria</taxon>
        <taxon>Heunggongvirae</taxon>
        <taxon>Uroviricota</taxon>
        <taxon>Caudoviricetes</taxon>
        <taxon>Alcyoneusvirus</taxon>
        <taxon>Alcyoneusvirus RaK2</taxon>
    </lineage>
</organism>
<accession>H6X3Z4</accession>
<protein>
    <submittedName>
        <fullName evidence="1">Uncharacterized protein</fullName>
    </submittedName>
</protein>
<dbReference type="GeneID" id="14012775"/>
<dbReference type="KEGG" id="vg:14012775"/>
<dbReference type="EMBL" id="JQ513383">
    <property type="protein sequence ID" value="AFA44460.1"/>
    <property type="molecule type" value="Genomic_DNA"/>
</dbReference>
<gene>
    <name evidence="1" type="ORF">RaK2_00187</name>
</gene>
<proteinExistence type="predicted"/>
<evidence type="ECO:0000313" key="1">
    <source>
        <dbReference type="EMBL" id="AFA44460.1"/>
    </source>
</evidence>
<keyword evidence="2" id="KW-1185">Reference proteome</keyword>
<dbReference type="Proteomes" id="UP000007524">
    <property type="component" value="Segment"/>
</dbReference>
<reference evidence="1 2" key="1">
    <citation type="journal article" date="2012" name="J. Virol.">
        <title>Genome of Klebsiella sp.-Infecting Bacteriophage vB_KleM_RaK2.</title>
        <authorList>
            <person name="Simoliunas E."/>
            <person name="Kaliniene L."/>
            <person name="Truncaite L."/>
            <person name="Klausa V."/>
            <person name="Zajanckauskaite A."/>
            <person name="Meskys R."/>
        </authorList>
    </citation>
    <scope>NUCLEOTIDE SEQUENCE [LARGE SCALE GENOMIC DNA]</scope>
</reference>